<organism evidence="7 8">
    <name type="scientific">Hydrogenothermus marinus</name>
    <dbReference type="NCBI Taxonomy" id="133270"/>
    <lineage>
        <taxon>Bacteria</taxon>
        <taxon>Pseudomonadati</taxon>
        <taxon>Aquificota</taxon>
        <taxon>Aquificia</taxon>
        <taxon>Aquificales</taxon>
        <taxon>Hydrogenothermaceae</taxon>
        <taxon>Hydrogenothermus</taxon>
    </lineage>
</organism>
<keyword evidence="3 7" id="KW-0808">Transferase</keyword>
<dbReference type="PANTHER" id="PTHR43420:SF44">
    <property type="entry name" value="ACETYLTRANSFERASE YPEA"/>
    <property type="match status" value="1"/>
</dbReference>
<proteinExistence type="inferred from homology"/>
<keyword evidence="8" id="KW-1185">Reference proteome</keyword>
<dbReference type="GO" id="GO:0005737">
    <property type="term" value="C:cytoplasm"/>
    <property type="evidence" value="ECO:0007669"/>
    <property type="project" value="UniProtKB-SubCell"/>
</dbReference>
<dbReference type="GO" id="GO:0008999">
    <property type="term" value="F:protein-N-terminal-alanine acetyltransferase activity"/>
    <property type="evidence" value="ECO:0007669"/>
    <property type="project" value="UniProtKB-EC"/>
</dbReference>
<dbReference type="PANTHER" id="PTHR43420">
    <property type="entry name" value="ACETYLTRANSFERASE"/>
    <property type="match status" value="1"/>
</dbReference>
<feature type="domain" description="N-acetyltransferase" evidence="6">
    <location>
        <begin position="15"/>
        <end position="155"/>
    </location>
</feature>
<comment type="similarity">
    <text evidence="1 5">Belongs to the acetyltransferase family. RimI subfamily.</text>
</comment>
<dbReference type="RefSeq" id="WP_170145582.1">
    <property type="nucleotide sequence ID" value="NZ_REFO01000010.1"/>
</dbReference>
<evidence type="ECO:0000313" key="7">
    <source>
        <dbReference type="EMBL" id="RMA97822.1"/>
    </source>
</evidence>
<dbReference type="AlphaFoldDB" id="A0A3M0C4F2"/>
<dbReference type="NCBIfam" id="TIGR01575">
    <property type="entry name" value="rimI"/>
    <property type="match status" value="1"/>
</dbReference>
<keyword evidence="2 5" id="KW-0963">Cytoplasm</keyword>
<dbReference type="PROSITE" id="PS51186">
    <property type="entry name" value="GNAT"/>
    <property type="match status" value="1"/>
</dbReference>
<evidence type="ECO:0000256" key="3">
    <source>
        <dbReference type="ARBA" id="ARBA00022679"/>
    </source>
</evidence>
<evidence type="ECO:0000256" key="4">
    <source>
        <dbReference type="ARBA" id="ARBA00023315"/>
    </source>
</evidence>
<dbReference type="EC" id="2.3.1.266" evidence="5"/>
<dbReference type="Proteomes" id="UP000280842">
    <property type="component" value="Unassembled WGS sequence"/>
</dbReference>
<evidence type="ECO:0000313" key="8">
    <source>
        <dbReference type="Proteomes" id="UP000280842"/>
    </source>
</evidence>
<reference evidence="7 8" key="1">
    <citation type="submission" date="2018-10" db="EMBL/GenBank/DDBJ databases">
        <title>Genomic Encyclopedia of Archaeal and Bacterial Type Strains, Phase II (KMG-II): from individual species to whole genera.</title>
        <authorList>
            <person name="Goeker M."/>
        </authorList>
    </citation>
    <scope>NUCLEOTIDE SEQUENCE [LARGE SCALE GENOMIC DNA]</scope>
    <source>
        <strain evidence="7 8">VM1</strain>
    </source>
</reference>
<evidence type="ECO:0000256" key="2">
    <source>
        <dbReference type="ARBA" id="ARBA00022490"/>
    </source>
</evidence>
<dbReference type="CDD" id="cd04301">
    <property type="entry name" value="NAT_SF"/>
    <property type="match status" value="1"/>
</dbReference>
<name>A0A3M0C4F2_9AQUI</name>
<dbReference type="InterPro" id="IPR000182">
    <property type="entry name" value="GNAT_dom"/>
</dbReference>
<dbReference type="EMBL" id="REFO01000010">
    <property type="protein sequence ID" value="RMA97822.1"/>
    <property type="molecule type" value="Genomic_DNA"/>
</dbReference>
<sequence length="155" mass="18804">MEKTERVNKISKHKILIKDFEDKYIEEVLNIIKENFDKPWNKYLLINKNRFSYKKVYLIKDKIVGFLDSNIIFDEAEINLIVVRKDFQGKKIGSFILENFINELKEKNKKTIFLEVDEKNKKAINLYKKFGFEEYSIRKNYYKNKSNAILMRKFL</sequence>
<dbReference type="InterPro" id="IPR006464">
    <property type="entry name" value="AcTrfase_RimI/Ard1"/>
</dbReference>
<gene>
    <name evidence="7" type="ORF">CLV39_0451</name>
</gene>
<dbReference type="Pfam" id="PF00583">
    <property type="entry name" value="Acetyltransf_1"/>
    <property type="match status" value="1"/>
</dbReference>
<accession>A0A3M0C4F2</accession>
<dbReference type="SUPFAM" id="SSF55729">
    <property type="entry name" value="Acyl-CoA N-acyltransferases (Nat)"/>
    <property type="match status" value="1"/>
</dbReference>
<dbReference type="InterPro" id="IPR050680">
    <property type="entry name" value="YpeA/RimI_acetyltransf"/>
</dbReference>
<evidence type="ECO:0000256" key="1">
    <source>
        <dbReference type="ARBA" id="ARBA00005395"/>
    </source>
</evidence>
<comment type="caution">
    <text evidence="7">The sequence shown here is derived from an EMBL/GenBank/DDBJ whole genome shotgun (WGS) entry which is preliminary data.</text>
</comment>
<evidence type="ECO:0000259" key="6">
    <source>
        <dbReference type="PROSITE" id="PS51186"/>
    </source>
</evidence>
<comment type="subcellular location">
    <subcellularLocation>
        <location evidence="5">Cytoplasm</location>
    </subcellularLocation>
</comment>
<comment type="function">
    <text evidence="5">Acetylates the N-terminal alanine of ribosomal protein bS18.</text>
</comment>
<comment type="catalytic activity">
    <reaction evidence="5">
        <text>N-terminal L-alanyl-[ribosomal protein bS18] + acetyl-CoA = N-terminal N(alpha)-acetyl-L-alanyl-[ribosomal protein bS18] + CoA + H(+)</text>
        <dbReference type="Rhea" id="RHEA:43756"/>
        <dbReference type="Rhea" id="RHEA-COMP:10676"/>
        <dbReference type="Rhea" id="RHEA-COMP:10677"/>
        <dbReference type="ChEBI" id="CHEBI:15378"/>
        <dbReference type="ChEBI" id="CHEBI:57287"/>
        <dbReference type="ChEBI" id="CHEBI:57288"/>
        <dbReference type="ChEBI" id="CHEBI:64718"/>
        <dbReference type="ChEBI" id="CHEBI:83683"/>
        <dbReference type="EC" id="2.3.1.266"/>
    </reaction>
</comment>
<keyword evidence="4" id="KW-0012">Acyltransferase</keyword>
<dbReference type="InterPro" id="IPR016181">
    <property type="entry name" value="Acyl_CoA_acyltransferase"/>
</dbReference>
<dbReference type="Gene3D" id="3.40.630.30">
    <property type="match status" value="1"/>
</dbReference>
<evidence type="ECO:0000256" key="5">
    <source>
        <dbReference type="RuleBase" id="RU363094"/>
    </source>
</evidence>
<protein>
    <recommendedName>
        <fullName evidence="5">[Ribosomal protein bS18]-alanine N-acetyltransferase</fullName>
        <ecNumber evidence="5">2.3.1.266</ecNumber>
    </recommendedName>
</protein>